<dbReference type="PANTHER" id="PTHR31157">
    <property type="entry name" value="SCP DOMAIN-CONTAINING PROTEIN"/>
    <property type="match status" value="1"/>
</dbReference>
<dbReference type="InterPro" id="IPR029410">
    <property type="entry name" value="CAP_assoc"/>
</dbReference>
<dbReference type="Proteomes" id="UP000656813">
    <property type="component" value="Unassembled WGS sequence"/>
</dbReference>
<evidence type="ECO:0000259" key="3">
    <source>
        <dbReference type="Pfam" id="PF14504"/>
    </source>
</evidence>
<dbReference type="CDD" id="cd05379">
    <property type="entry name" value="CAP_bacterial"/>
    <property type="match status" value="1"/>
</dbReference>
<feature type="domain" description="SCP" evidence="2">
    <location>
        <begin position="235"/>
        <end position="341"/>
    </location>
</feature>
<keyword evidence="1" id="KW-0812">Transmembrane</keyword>
<dbReference type="InterPro" id="IPR014044">
    <property type="entry name" value="CAP_dom"/>
</dbReference>
<keyword evidence="1" id="KW-0472">Membrane</keyword>
<accession>A0A8J2ZRX8</accession>
<reference evidence="4" key="2">
    <citation type="submission" date="2020-09" db="EMBL/GenBank/DDBJ databases">
        <authorList>
            <person name="Sun Q."/>
            <person name="Zhou Y."/>
        </authorList>
    </citation>
    <scope>NUCLEOTIDE SEQUENCE</scope>
    <source>
        <strain evidence="4">CGMCC 1.12777</strain>
    </source>
</reference>
<organism evidence="4 5">
    <name type="scientific">Pullulanibacillus pueri</name>
    <dbReference type="NCBI Taxonomy" id="1437324"/>
    <lineage>
        <taxon>Bacteria</taxon>
        <taxon>Bacillati</taxon>
        <taxon>Bacillota</taxon>
        <taxon>Bacilli</taxon>
        <taxon>Bacillales</taxon>
        <taxon>Sporolactobacillaceae</taxon>
        <taxon>Pullulanibacillus</taxon>
    </lineage>
</organism>
<comment type="caution">
    <text evidence="4">The sequence shown here is derived from an EMBL/GenBank/DDBJ whole genome shotgun (WGS) entry which is preliminary data.</text>
</comment>
<dbReference type="AlphaFoldDB" id="A0A8J2ZRX8"/>
<proteinExistence type="predicted"/>
<dbReference type="Pfam" id="PF00188">
    <property type="entry name" value="CAP"/>
    <property type="match status" value="1"/>
</dbReference>
<reference evidence="4" key="1">
    <citation type="journal article" date="2014" name="Int. J. Syst. Evol. Microbiol.">
        <title>Complete genome sequence of Corynebacterium casei LMG S-19264T (=DSM 44701T), isolated from a smear-ripened cheese.</title>
        <authorList>
            <consortium name="US DOE Joint Genome Institute (JGI-PGF)"/>
            <person name="Walter F."/>
            <person name="Albersmeier A."/>
            <person name="Kalinowski J."/>
            <person name="Ruckert C."/>
        </authorList>
    </citation>
    <scope>NUCLEOTIDE SEQUENCE</scope>
    <source>
        <strain evidence="4">CGMCC 1.12777</strain>
    </source>
</reference>
<protein>
    <submittedName>
        <fullName evidence="4">Putative membrane protein YlbC</fullName>
    </submittedName>
</protein>
<dbReference type="EMBL" id="BMFV01000001">
    <property type="protein sequence ID" value="GGH74388.1"/>
    <property type="molecule type" value="Genomic_DNA"/>
</dbReference>
<evidence type="ECO:0000313" key="4">
    <source>
        <dbReference type="EMBL" id="GGH74388.1"/>
    </source>
</evidence>
<evidence type="ECO:0000259" key="2">
    <source>
        <dbReference type="Pfam" id="PF00188"/>
    </source>
</evidence>
<feature type="domain" description="CAP-associated" evidence="3">
    <location>
        <begin position="60"/>
        <end position="200"/>
    </location>
</feature>
<evidence type="ECO:0000313" key="5">
    <source>
        <dbReference type="Proteomes" id="UP000656813"/>
    </source>
</evidence>
<dbReference type="InterPro" id="IPR035940">
    <property type="entry name" value="CAP_sf"/>
</dbReference>
<sequence length="345" mass="39836">MAILRKTNVLILVIAIIVFLLTFLFDFTNKDEKSSDGSPKIEYNKPTGFKVPTKGLYTYIGVSADQIKKNLGEPERVDPTAYGYDWWIYGSDSQKKYLQIGIEDNKVVTIFALGDELPTQPFKINEDASNIFKKVTLQDTLSLNYKQAQVEIEFEEDEMMVKPLIKFGDYYVQLYFDHFTNRLIGVRYWTSDILIKQRPYTIVYRGHLDTPSPPSEDQWKDIQQAESQETLEISNIFRKNHNLKPLQWDDNVAQAAYLHSKEMNDKNYFSHDSEAEGNLGDRLNAQGVQFQVAGENIAHNYTDGISAVMGWINSEGHRKNLLDKRFTQLGVGVYQKYYTQDFTKP</sequence>
<evidence type="ECO:0000256" key="1">
    <source>
        <dbReference type="SAM" id="Phobius"/>
    </source>
</evidence>
<dbReference type="RefSeq" id="WP_188495246.1">
    <property type="nucleotide sequence ID" value="NZ_BMFV01000001.1"/>
</dbReference>
<name>A0A8J2ZRX8_9BACL</name>
<dbReference type="SUPFAM" id="SSF55797">
    <property type="entry name" value="PR-1-like"/>
    <property type="match status" value="1"/>
</dbReference>
<dbReference type="Pfam" id="PF14504">
    <property type="entry name" value="CAP_assoc_N"/>
    <property type="match status" value="1"/>
</dbReference>
<keyword evidence="5" id="KW-1185">Reference proteome</keyword>
<dbReference type="PANTHER" id="PTHR31157:SF26">
    <property type="entry name" value="SCP-LIKE EXTRACELLULAR PROTEIN"/>
    <property type="match status" value="1"/>
</dbReference>
<gene>
    <name evidence="4" type="primary">ylbC</name>
    <name evidence="4" type="ORF">GCM10007096_02570</name>
</gene>
<keyword evidence="1" id="KW-1133">Transmembrane helix</keyword>
<feature type="transmembrane region" description="Helical" evidence="1">
    <location>
        <begin position="7"/>
        <end position="25"/>
    </location>
</feature>
<dbReference type="Gene3D" id="3.40.33.10">
    <property type="entry name" value="CAP"/>
    <property type="match status" value="1"/>
</dbReference>